<dbReference type="InterPro" id="IPR021478">
    <property type="entry name" value="DUF3131"/>
</dbReference>
<dbReference type="Pfam" id="PF11329">
    <property type="entry name" value="DUF3131"/>
    <property type="match status" value="1"/>
</dbReference>
<gene>
    <name evidence="3" type="ORF">BLE401_17465</name>
</gene>
<feature type="domain" description="DUF3131" evidence="2">
    <location>
        <begin position="64"/>
        <end position="428"/>
    </location>
</feature>
<keyword evidence="1" id="KW-0472">Membrane</keyword>
<dbReference type="EMBL" id="CP018889">
    <property type="protein sequence ID" value="AUI70310.1"/>
    <property type="molecule type" value="Genomic_DNA"/>
</dbReference>
<dbReference type="Gene3D" id="1.50.10.140">
    <property type="match status" value="1"/>
</dbReference>
<dbReference type="OrthoDB" id="9147113at2"/>
<feature type="transmembrane region" description="Helical" evidence="1">
    <location>
        <begin position="12"/>
        <end position="32"/>
    </location>
</feature>
<keyword evidence="1" id="KW-1133">Transmembrane helix</keyword>
<evidence type="ECO:0000259" key="2">
    <source>
        <dbReference type="Pfam" id="PF11329"/>
    </source>
</evidence>
<dbReference type="RefSeq" id="WP_062150881.1">
    <property type="nucleotide sequence ID" value="NZ_CP012373.2"/>
</dbReference>
<dbReference type="KEGG" id="blep:AL038_06840"/>
<organism evidence="3 4">
    <name type="scientific">Beggiatoa leptomitoformis</name>
    <dbReference type="NCBI Taxonomy" id="288004"/>
    <lineage>
        <taxon>Bacteria</taxon>
        <taxon>Pseudomonadati</taxon>
        <taxon>Pseudomonadota</taxon>
        <taxon>Gammaproteobacteria</taxon>
        <taxon>Thiotrichales</taxon>
        <taxon>Thiotrichaceae</taxon>
        <taxon>Beggiatoa</taxon>
    </lineage>
</organism>
<dbReference type="STRING" id="288004.AL038_06840"/>
<evidence type="ECO:0000313" key="4">
    <source>
        <dbReference type="Proteomes" id="UP000234271"/>
    </source>
</evidence>
<keyword evidence="4" id="KW-1185">Reference proteome</keyword>
<accession>A0A2N9YIJ1</accession>
<evidence type="ECO:0000313" key="3">
    <source>
        <dbReference type="EMBL" id="AUI70310.1"/>
    </source>
</evidence>
<keyword evidence="1" id="KW-0812">Transmembrane</keyword>
<reference evidence="4" key="1">
    <citation type="submission" date="2016-12" db="EMBL/GenBank/DDBJ databases">
        <title>Complete Genome Sequence of Beggiatoa leptomitiformis D-401.</title>
        <authorList>
            <person name="Fomenkov A."/>
            <person name="Vincze T."/>
            <person name="Grabovich M."/>
            <person name="Anton B.P."/>
            <person name="Dubinina G."/>
            <person name="Orlova M."/>
            <person name="Belousova E."/>
            <person name="Roberts R.J."/>
        </authorList>
    </citation>
    <scope>NUCLEOTIDE SEQUENCE [LARGE SCALE GENOMIC DNA]</scope>
    <source>
        <strain evidence="4">D-401</strain>
    </source>
</reference>
<dbReference type="AlphaFoldDB" id="A0A2N9YIJ1"/>
<evidence type="ECO:0000256" key="1">
    <source>
        <dbReference type="SAM" id="Phobius"/>
    </source>
</evidence>
<sequence>MTFKEGLVRARSHIVFIIALLVSFFIVERLNMLDSTLHNPLNIPKEANYPLRVSQALSTVQIEQAQIAWQYFEKNYQAQTGLVNSADKYPSTTMWDTASYLMALISARQLEIISPFSFDQRVSLLLTSLARMPLFDNKLPNKSYNTLTLEMTDYNNHPIARGIGWSAIDIARLLVPFNILVWQYPQHTIAIQSVMRRFDFSALVHNGQMMGAIVNSAGDTHYVQEGRLGYEQYAAKSLLLLGLDVGTAANYVNFLKFLSVYHIDIPTDNRTPDQYDAHNYVVSESYILDGLEFGWDQTSAEFAYRVYQAQAERFKNTNILTAVSEDHIDEPPYFVYNTIFSSGKFWNTLTDKGEDASQFKSLSVKAVFGWNALYETDYTARLMATVTGLYDKERGWYAGLYEHSQQPNKALTANTNAIILESLNYQRAGKLVKLR</sequence>
<name>A0A2N9YIJ1_9GAMM</name>
<dbReference type="Proteomes" id="UP000234271">
    <property type="component" value="Chromosome"/>
</dbReference>
<proteinExistence type="predicted"/>
<protein>
    <submittedName>
        <fullName evidence="3">DUF3131 domain-containing protein</fullName>
    </submittedName>
</protein>